<protein>
    <recommendedName>
        <fullName evidence="5">G-protein coupled receptors family 1 profile domain-containing protein</fullName>
    </recommendedName>
</protein>
<accession>A0A3R7CJ79</accession>
<evidence type="ECO:0000256" key="1">
    <source>
        <dbReference type="ARBA" id="ARBA00004370"/>
    </source>
</evidence>
<dbReference type="Proteomes" id="UP000286415">
    <property type="component" value="Unassembled WGS sequence"/>
</dbReference>
<dbReference type="PROSITE" id="PS00237">
    <property type="entry name" value="G_PROTEIN_RECEP_F1_1"/>
    <property type="match status" value="1"/>
</dbReference>
<dbReference type="GO" id="GO:0004930">
    <property type="term" value="F:G protein-coupled receptor activity"/>
    <property type="evidence" value="ECO:0007669"/>
    <property type="project" value="InterPro"/>
</dbReference>
<dbReference type="EMBL" id="NIRI02000056">
    <property type="protein sequence ID" value="KAG5443776.1"/>
    <property type="molecule type" value="Genomic_DNA"/>
</dbReference>
<evidence type="ECO:0000256" key="3">
    <source>
        <dbReference type="ARBA" id="ARBA00022989"/>
    </source>
</evidence>
<keyword evidence="4" id="KW-0472">Membrane</keyword>
<keyword evidence="2" id="KW-0812">Transmembrane</keyword>
<keyword evidence="3" id="KW-1133">Transmembrane helix</keyword>
<evidence type="ECO:0000313" key="6">
    <source>
        <dbReference type="EMBL" id="KAG5443776.1"/>
    </source>
</evidence>
<dbReference type="InterPro" id="IPR000276">
    <property type="entry name" value="GPCR_Rhodpsn"/>
</dbReference>
<sequence length="360" mass="41372">MNQKKEKNNKKRKKRNWLNLLANRWLLRSNMKVSLVSLRVFPTPQSNYYTMVLYTYSDADWMYKVNIFRLVLYYAGMAANLFLTMTAAHCNFSYVIPKVLLITQSFVDSLVCFISAVYIHLQEFQNFESPPKSLVLCHLWVSNWPLFFFLACGLLNLLSLTFDRFWSVVCPTTYKSRTRLRISLTYISLIITAFLLSLPIMLQVSFDQGKCFIVPGPSLLINSYVWVVGTFFLPTFLHGLFHLWILSVLRGDAEFYKLAKNRFTTTVLMTVISHTLLIVPDALYFLIGHSIGVDYLPGTPIQTFTATCLTLNSCLSPITYFVLMKKLRRTALRLLTTICGRTGSIGNVTETEYSSTQSQM</sequence>
<reference evidence="6 7" key="2">
    <citation type="journal article" date="2021" name="Genomics">
        <title>High-quality reference genome for Clonorchis sinensis.</title>
        <authorList>
            <person name="Young N.D."/>
            <person name="Stroehlein A.J."/>
            <person name="Kinkar L."/>
            <person name="Wang T."/>
            <person name="Sohn W.M."/>
            <person name="Chang B.C.H."/>
            <person name="Kaur P."/>
            <person name="Weisz D."/>
            <person name="Dudchenko O."/>
            <person name="Aiden E.L."/>
            <person name="Korhonen P.K."/>
            <person name="Gasser R.B."/>
        </authorList>
    </citation>
    <scope>NUCLEOTIDE SEQUENCE [LARGE SCALE GENOMIC DNA]</scope>
    <source>
        <strain evidence="6">Cs-k2</strain>
    </source>
</reference>
<dbReference type="PANTHER" id="PTHR45698">
    <property type="entry name" value="TRACE AMINE-ASSOCIATED RECEPTOR 19N-RELATED"/>
    <property type="match status" value="1"/>
</dbReference>
<evidence type="ECO:0000313" key="7">
    <source>
        <dbReference type="Proteomes" id="UP000286415"/>
    </source>
</evidence>
<evidence type="ECO:0000259" key="5">
    <source>
        <dbReference type="PROSITE" id="PS50262"/>
    </source>
</evidence>
<evidence type="ECO:0000256" key="2">
    <source>
        <dbReference type="ARBA" id="ARBA00022692"/>
    </source>
</evidence>
<dbReference type="CDD" id="cd00637">
    <property type="entry name" value="7tm_classA_rhodopsin-like"/>
    <property type="match status" value="1"/>
</dbReference>
<dbReference type="Pfam" id="PF00001">
    <property type="entry name" value="7tm_1"/>
    <property type="match status" value="1"/>
</dbReference>
<reference evidence="6 7" key="1">
    <citation type="journal article" date="2018" name="Biotechnol. Adv.">
        <title>Improved genomic resources and new bioinformatic workflow for the carcinogenic parasite Clonorchis sinensis: Biotechnological implications.</title>
        <authorList>
            <person name="Wang D."/>
            <person name="Korhonen P.K."/>
            <person name="Gasser R.B."/>
            <person name="Young N.D."/>
        </authorList>
    </citation>
    <scope>NUCLEOTIDE SEQUENCE [LARGE SCALE GENOMIC DNA]</scope>
    <source>
        <strain evidence="6">Cs-k2</strain>
    </source>
</reference>
<organism evidence="6 7">
    <name type="scientific">Clonorchis sinensis</name>
    <name type="common">Chinese liver fluke</name>
    <dbReference type="NCBI Taxonomy" id="79923"/>
    <lineage>
        <taxon>Eukaryota</taxon>
        <taxon>Metazoa</taxon>
        <taxon>Spiralia</taxon>
        <taxon>Lophotrochozoa</taxon>
        <taxon>Platyhelminthes</taxon>
        <taxon>Trematoda</taxon>
        <taxon>Digenea</taxon>
        <taxon>Opisthorchiida</taxon>
        <taxon>Opisthorchiata</taxon>
        <taxon>Opisthorchiidae</taxon>
        <taxon>Clonorchis</taxon>
    </lineage>
</organism>
<evidence type="ECO:0000256" key="4">
    <source>
        <dbReference type="ARBA" id="ARBA00023136"/>
    </source>
</evidence>
<comment type="subcellular location">
    <subcellularLocation>
        <location evidence="1">Membrane</location>
    </subcellularLocation>
</comment>
<gene>
    <name evidence="6" type="ORF">CSKR_100001</name>
</gene>
<dbReference type="InParanoid" id="A0A3R7CJ79"/>
<dbReference type="OrthoDB" id="6260269at2759"/>
<name>A0A3R7CJ79_CLOSI</name>
<proteinExistence type="predicted"/>
<keyword evidence="7" id="KW-1185">Reference proteome</keyword>
<dbReference type="InterPro" id="IPR017452">
    <property type="entry name" value="GPCR_Rhodpsn_7TM"/>
</dbReference>
<comment type="caution">
    <text evidence="6">The sequence shown here is derived from an EMBL/GenBank/DDBJ whole genome shotgun (WGS) entry which is preliminary data.</text>
</comment>
<dbReference type="AlphaFoldDB" id="A0A3R7CJ79"/>
<dbReference type="Gene3D" id="1.20.1070.10">
    <property type="entry name" value="Rhodopsin 7-helix transmembrane proteins"/>
    <property type="match status" value="1"/>
</dbReference>
<dbReference type="SUPFAM" id="SSF81321">
    <property type="entry name" value="Family A G protein-coupled receptor-like"/>
    <property type="match status" value="1"/>
</dbReference>
<dbReference type="GO" id="GO:0016020">
    <property type="term" value="C:membrane"/>
    <property type="evidence" value="ECO:0007669"/>
    <property type="project" value="UniProtKB-SubCell"/>
</dbReference>
<feature type="domain" description="G-protein coupled receptors family 1 profile" evidence="5">
    <location>
        <begin position="148"/>
        <end position="320"/>
    </location>
</feature>
<dbReference type="PROSITE" id="PS50262">
    <property type="entry name" value="G_PROTEIN_RECEP_F1_2"/>
    <property type="match status" value="1"/>
</dbReference>
<dbReference type="PANTHER" id="PTHR45698:SF1">
    <property type="entry name" value="TRACE AMINE-ASSOCIATED RECEPTOR 13C-LIKE"/>
    <property type="match status" value="1"/>
</dbReference>